<organism evidence="3 4">
    <name type="scientific">Effrenium voratum</name>
    <dbReference type="NCBI Taxonomy" id="2562239"/>
    <lineage>
        <taxon>Eukaryota</taxon>
        <taxon>Sar</taxon>
        <taxon>Alveolata</taxon>
        <taxon>Dinophyceae</taxon>
        <taxon>Suessiales</taxon>
        <taxon>Symbiodiniaceae</taxon>
        <taxon>Effrenium</taxon>
    </lineage>
</organism>
<gene>
    <name evidence="3" type="ORF">EVOR1521_LOCUS31708</name>
</gene>
<dbReference type="EMBL" id="CAUJNA010003852">
    <property type="protein sequence ID" value="CAJ1411020.1"/>
    <property type="molecule type" value="Genomic_DNA"/>
</dbReference>
<name>A0AA36NFR8_9DINO</name>
<accession>A0AA36NFR8</accession>
<keyword evidence="4" id="KW-1185">Reference proteome</keyword>
<dbReference type="Proteomes" id="UP001178507">
    <property type="component" value="Unassembled WGS sequence"/>
</dbReference>
<feature type="coiled-coil region" evidence="1">
    <location>
        <begin position="43"/>
        <end position="105"/>
    </location>
</feature>
<comment type="caution">
    <text evidence="3">The sequence shown here is derived from an EMBL/GenBank/DDBJ whole genome shotgun (WGS) entry which is preliminary data.</text>
</comment>
<sequence>MDGSSTADGLKARAGYQASSQLANIVRQVGEVTAERERRAKTREDAMQALYQAQLALDEKEKQMQACKTKYENLIKDLKEKQSRRDELRDQNEEAKRQMKSFVASVKETCRKTTFLAEDVKAKVHSAERAAQRGWSCRQTGTSLMTPRGITPRARQG</sequence>
<dbReference type="Gene3D" id="1.20.1270.60">
    <property type="entry name" value="Arfaptin homology (AH) domain/BAR domain"/>
    <property type="match status" value="1"/>
</dbReference>
<protein>
    <submittedName>
        <fullName evidence="3">Uncharacterized protein</fullName>
    </submittedName>
</protein>
<feature type="region of interest" description="Disordered" evidence="2">
    <location>
        <begin position="130"/>
        <end position="157"/>
    </location>
</feature>
<reference evidence="3" key="1">
    <citation type="submission" date="2023-08" db="EMBL/GenBank/DDBJ databases">
        <authorList>
            <person name="Chen Y."/>
            <person name="Shah S."/>
            <person name="Dougan E. K."/>
            <person name="Thang M."/>
            <person name="Chan C."/>
        </authorList>
    </citation>
    <scope>NUCLEOTIDE SEQUENCE</scope>
</reference>
<dbReference type="InterPro" id="IPR027267">
    <property type="entry name" value="AH/BAR_dom_sf"/>
</dbReference>
<proteinExistence type="predicted"/>
<evidence type="ECO:0000256" key="2">
    <source>
        <dbReference type="SAM" id="MobiDB-lite"/>
    </source>
</evidence>
<dbReference type="AlphaFoldDB" id="A0AA36NFR8"/>
<evidence type="ECO:0000313" key="3">
    <source>
        <dbReference type="EMBL" id="CAJ1411020.1"/>
    </source>
</evidence>
<keyword evidence="1" id="KW-0175">Coiled coil</keyword>
<evidence type="ECO:0000313" key="4">
    <source>
        <dbReference type="Proteomes" id="UP001178507"/>
    </source>
</evidence>
<evidence type="ECO:0000256" key="1">
    <source>
        <dbReference type="SAM" id="Coils"/>
    </source>
</evidence>